<proteinExistence type="predicted"/>
<reference evidence="2 3" key="1">
    <citation type="submission" date="2014-08" db="EMBL/GenBank/DDBJ databases">
        <authorList>
            <person name="den Bakker H.C."/>
        </authorList>
    </citation>
    <scope>NUCLEOTIDE SEQUENCE [LARGE SCALE GENOMIC DNA]</scope>
    <source>
        <strain evidence="2 3">DSM 18334</strain>
    </source>
</reference>
<feature type="region of interest" description="Disordered" evidence="1">
    <location>
        <begin position="1"/>
        <end position="21"/>
    </location>
</feature>
<gene>
    <name evidence="2" type="ORF">PWYN_08775</name>
</gene>
<evidence type="ECO:0000313" key="3">
    <source>
        <dbReference type="Proteomes" id="UP000029734"/>
    </source>
</evidence>
<reference evidence="2 3" key="2">
    <citation type="submission" date="2014-10" db="EMBL/GenBank/DDBJ databases">
        <title>Comparative genomics of the Paenibacillus odorifer group.</title>
        <authorList>
            <person name="Tsai Y.-C."/>
            <person name="Martin N."/>
            <person name="Korlach J."/>
            <person name="Wiedmann M."/>
        </authorList>
    </citation>
    <scope>NUCLEOTIDE SEQUENCE [LARGE SCALE GENOMIC DNA]</scope>
    <source>
        <strain evidence="2 3">DSM 18334</strain>
    </source>
</reference>
<dbReference type="STRING" id="268407.PWYN_08775"/>
<name>A0A098MBJ2_9BACL</name>
<dbReference type="EMBL" id="JQCR01000002">
    <property type="protein sequence ID" value="KGE19423.1"/>
    <property type="molecule type" value="Genomic_DNA"/>
</dbReference>
<dbReference type="OrthoDB" id="2644386at2"/>
<organism evidence="2 3">
    <name type="scientific">Paenibacillus wynnii</name>
    <dbReference type="NCBI Taxonomy" id="268407"/>
    <lineage>
        <taxon>Bacteria</taxon>
        <taxon>Bacillati</taxon>
        <taxon>Bacillota</taxon>
        <taxon>Bacilli</taxon>
        <taxon>Bacillales</taxon>
        <taxon>Paenibacillaceae</taxon>
        <taxon>Paenibacillus</taxon>
    </lineage>
</organism>
<evidence type="ECO:0000256" key="1">
    <source>
        <dbReference type="SAM" id="MobiDB-lite"/>
    </source>
</evidence>
<dbReference type="eggNOG" id="ENOG50307F6">
    <property type="taxonomic scope" value="Bacteria"/>
</dbReference>
<comment type="caution">
    <text evidence="2">The sequence shown here is derived from an EMBL/GenBank/DDBJ whole genome shotgun (WGS) entry which is preliminary data.</text>
</comment>
<sequence length="69" mass="7936">MEQDEFEVNGTDVGVTPDMITGDPLEEFGEGEAKNESELWECAPGSPEEWLKSWDGRQKTHDMFHRSYE</sequence>
<keyword evidence="3" id="KW-1185">Reference proteome</keyword>
<protein>
    <submittedName>
        <fullName evidence="2">Uncharacterized protein</fullName>
    </submittedName>
</protein>
<accession>A0A098MBJ2</accession>
<dbReference type="AlphaFoldDB" id="A0A098MBJ2"/>
<dbReference type="Proteomes" id="UP000029734">
    <property type="component" value="Unassembled WGS sequence"/>
</dbReference>
<dbReference type="RefSeq" id="WP_036650360.1">
    <property type="nucleotide sequence ID" value="NZ_JQCR01000002.1"/>
</dbReference>
<evidence type="ECO:0000313" key="2">
    <source>
        <dbReference type="EMBL" id="KGE19423.1"/>
    </source>
</evidence>